<dbReference type="Proteomes" id="UP001419268">
    <property type="component" value="Unassembled WGS sequence"/>
</dbReference>
<evidence type="ECO:0000313" key="2">
    <source>
        <dbReference type="Proteomes" id="UP001419268"/>
    </source>
</evidence>
<sequence length="91" mass="10328">MCHLYIKASYNNLYHLLLITILLDQDRSCHARSTLIRITKIHHQDTQMKMMTIRKDAASSSSVRLRKATEGSSRDVSLLCVAAGFVKHVSK</sequence>
<organism evidence="1 2">
    <name type="scientific">Stephania cephalantha</name>
    <dbReference type="NCBI Taxonomy" id="152367"/>
    <lineage>
        <taxon>Eukaryota</taxon>
        <taxon>Viridiplantae</taxon>
        <taxon>Streptophyta</taxon>
        <taxon>Embryophyta</taxon>
        <taxon>Tracheophyta</taxon>
        <taxon>Spermatophyta</taxon>
        <taxon>Magnoliopsida</taxon>
        <taxon>Ranunculales</taxon>
        <taxon>Menispermaceae</taxon>
        <taxon>Menispermoideae</taxon>
        <taxon>Cissampelideae</taxon>
        <taxon>Stephania</taxon>
    </lineage>
</organism>
<evidence type="ECO:0000313" key="1">
    <source>
        <dbReference type="EMBL" id="KAK9125105.1"/>
    </source>
</evidence>
<keyword evidence="2" id="KW-1185">Reference proteome</keyword>
<comment type="caution">
    <text evidence="1">The sequence shown here is derived from an EMBL/GenBank/DDBJ whole genome shotgun (WGS) entry which is preliminary data.</text>
</comment>
<protein>
    <submittedName>
        <fullName evidence="1">Uncharacterized protein</fullName>
    </submittedName>
</protein>
<gene>
    <name evidence="1" type="ORF">Scep_013951</name>
</gene>
<accession>A0AAP0J148</accession>
<name>A0AAP0J148_9MAGN</name>
<dbReference type="AlphaFoldDB" id="A0AAP0J148"/>
<proteinExistence type="predicted"/>
<dbReference type="EMBL" id="JBBNAG010000006">
    <property type="protein sequence ID" value="KAK9125105.1"/>
    <property type="molecule type" value="Genomic_DNA"/>
</dbReference>
<reference evidence="1 2" key="1">
    <citation type="submission" date="2024-01" db="EMBL/GenBank/DDBJ databases">
        <title>Genome assemblies of Stephania.</title>
        <authorList>
            <person name="Yang L."/>
        </authorList>
    </citation>
    <scope>NUCLEOTIDE SEQUENCE [LARGE SCALE GENOMIC DNA]</scope>
    <source>
        <strain evidence="1">JXDWG</strain>
        <tissue evidence="1">Leaf</tissue>
    </source>
</reference>